<accession>A0A426XC55</accession>
<evidence type="ECO:0000313" key="2">
    <source>
        <dbReference type="EMBL" id="RRT37048.1"/>
    </source>
</evidence>
<evidence type="ECO:0000256" key="1">
    <source>
        <dbReference type="SAM" id="MobiDB-lite"/>
    </source>
</evidence>
<proteinExistence type="predicted"/>
<protein>
    <submittedName>
        <fullName evidence="2">Uncharacterized protein</fullName>
    </submittedName>
</protein>
<comment type="caution">
    <text evidence="2">The sequence shown here is derived from an EMBL/GenBank/DDBJ whole genome shotgun (WGS) entry which is preliminary data.</text>
</comment>
<name>A0A426XC55_ENSVE</name>
<organism evidence="2 3">
    <name type="scientific">Ensete ventricosum</name>
    <name type="common">Abyssinian banana</name>
    <name type="synonym">Musa ensete</name>
    <dbReference type="NCBI Taxonomy" id="4639"/>
    <lineage>
        <taxon>Eukaryota</taxon>
        <taxon>Viridiplantae</taxon>
        <taxon>Streptophyta</taxon>
        <taxon>Embryophyta</taxon>
        <taxon>Tracheophyta</taxon>
        <taxon>Spermatophyta</taxon>
        <taxon>Magnoliopsida</taxon>
        <taxon>Liliopsida</taxon>
        <taxon>Zingiberales</taxon>
        <taxon>Musaceae</taxon>
        <taxon>Ensete</taxon>
    </lineage>
</organism>
<feature type="compositionally biased region" description="Basic and acidic residues" evidence="1">
    <location>
        <begin position="18"/>
        <end position="46"/>
    </location>
</feature>
<evidence type="ECO:0000313" key="3">
    <source>
        <dbReference type="Proteomes" id="UP000287651"/>
    </source>
</evidence>
<dbReference type="Proteomes" id="UP000287651">
    <property type="component" value="Unassembled WGS sequence"/>
</dbReference>
<gene>
    <name evidence="2" type="ORF">B296_00049685</name>
</gene>
<reference evidence="2 3" key="1">
    <citation type="journal article" date="2014" name="Agronomy (Basel)">
        <title>A Draft Genome Sequence for Ensete ventricosum, the Drought-Tolerant Tree Against Hunger.</title>
        <authorList>
            <person name="Harrison J."/>
            <person name="Moore K.A."/>
            <person name="Paszkiewicz K."/>
            <person name="Jones T."/>
            <person name="Grant M."/>
            <person name="Ambacheew D."/>
            <person name="Muzemil S."/>
            <person name="Studholme D.J."/>
        </authorList>
    </citation>
    <scope>NUCLEOTIDE SEQUENCE [LARGE SCALE GENOMIC DNA]</scope>
</reference>
<dbReference type="EMBL" id="AMZH03022760">
    <property type="protein sequence ID" value="RRT37048.1"/>
    <property type="molecule type" value="Genomic_DNA"/>
</dbReference>
<sequence length="138" mass="14858">MRRTRQRRGERGSTGGVQREEKKKKEEMAEEKEKVEGEEVRVEEMSKGSPCKWQPGMATTSPLAGVADHLQGGDRLQPRRPYNGATGCGQAPCKGRPPVGATVAHGHDQLRPAPQGVATSYQAAKGRLPAACLQGGDR</sequence>
<dbReference type="AlphaFoldDB" id="A0A426XC55"/>
<feature type="region of interest" description="Disordered" evidence="1">
    <location>
        <begin position="1"/>
        <end position="119"/>
    </location>
</feature>